<evidence type="ECO:0000256" key="6">
    <source>
        <dbReference type="ARBA" id="ARBA00023098"/>
    </source>
</evidence>
<dbReference type="GO" id="GO:0010945">
    <property type="term" value="F:coenzyme A diphosphatase activity"/>
    <property type="evidence" value="ECO:0007669"/>
    <property type="project" value="InterPro"/>
</dbReference>
<comment type="caution">
    <text evidence="10">The sequence shown here is derived from an EMBL/GenBank/DDBJ whole genome shotgun (WGS) entry which is preliminary data.</text>
</comment>
<evidence type="ECO:0000256" key="5">
    <source>
        <dbReference type="ARBA" id="ARBA00022989"/>
    </source>
</evidence>
<gene>
    <name evidence="8" type="primary">SCS3</name>
    <name evidence="8" type="synonym">FIT2B</name>
    <name evidence="10" type="ORF">GMORB2_4821</name>
</gene>
<feature type="transmembrane region" description="Helical" evidence="9">
    <location>
        <begin position="250"/>
        <end position="269"/>
    </location>
</feature>
<dbReference type="Proteomes" id="UP000749293">
    <property type="component" value="Unassembled WGS sequence"/>
</dbReference>
<proteinExistence type="inferred from homology"/>
<comment type="catalytic activity">
    <reaction evidence="8">
        <text>an acyl-CoA + H2O = an acyl-4'-phosphopantetheine + adenosine 3',5'-bisphosphate + 2 H(+)</text>
        <dbReference type="Rhea" id="RHEA:50044"/>
        <dbReference type="ChEBI" id="CHEBI:15377"/>
        <dbReference type="ChEBI" id="CHEBI:15378"/>
        <dbReference type="ChEBI" id="CHEBI:58342"/>
        <dbReference type="ChEBI" id="CHEBI:58343"/>
        <dbReference type="ChEBI" id="CHEBI:132023"/>
    </reaction>
</comment>
<evidence type="ECO:0000256" key="9">
    <source>
        <dbReference type="SAM" id="Phobius"/>
    </source>
</evidence>
<dbReference type="GO" id="GO:0008654">
    <property type="term" value="P:phospholipid biosynthetic process"/>
    <property type="evidence" value="ECO:0007669"/>
    <property type="project" value="UniProtKB-KW"/>
</dbReference>
<evidence type="ECO:0000313" key="11">
    <source>
        <dbReference type="Proteomes" id="UP000749293"/>
    </source>
</evidence>
<accession>A0A9P4YP93</accession>
<dbReference type="GO" id="GO:0005789">
    <property type="term" value="C:endoplasmic reticulum membrane"/>
    <property type="evidence" value="ECO:0007669"/>
    <property type="project" value="UniProtKB-SubCell"/>
</dbReference>
<organism evidence="10 11">
    <name type="scientific">Geosmithia morbida</name>
    <dbReference type="NCBI Taxonomy" id="1094350"/>
    <lineage>
        <taxon>Eukaryota</taxon>
        <taxon>Fungi</taxon>
        <taxon>Dikarya</taxon>
        <taxon>Ascomycota</taxon>
        <taxon>Pezizomycotina</taxon>
        <taxon>Sordariomycetes</taxon>
        <taxon>Hypocreomycetidae</taxon>
        <taxon>Hypocreales</taxon>
        <taxon>Bionectriaceae</taxon>
        <taxon>Geosmithia</taxon>
    </lineage>
</organism>
<keyword evidence="8" id="KW-0444">Lipid biosynthesis</keyword>
<comment type="catalytic activity">
    <reaction evidence="8">
        <text>hexadecanoyl-CoA + H2O = S-hexadecanoyl-4'-phosphopantetheine + adenosine 3',5'-bisphosphate + 2 H(+)</text>
        <dbReference type="Rhea" id="RHEA:50032"/>
        <dbReference type="ChEBI" id="CHEBI:15377"/>
        <dbReference type="ChEBI" id="CHEBI:15378"/>
        <dbReference type="ChEBI" id="CHEBI:57379"/>
        <dbReference type="ChEBI" id="CHEBI:58343"/>
        <dbReference type="ChEBI" id="CHEBI:132018"/>
    </reaction>
</comment>
<feature type="transmembrane region" description="Helical" evidence="9">
    <location>
        <begin position="26"/>
        <end position="44"/>
    </location>
</feature>
<dbReference type="GO" id="GO:0140042">
    <property type="term" value="P:lipid droplet formation"/>
    <property type="evidence" value="ECO:0007669"/>
    <property type="project" value="UniProtKB-UniRule"/>
</dbReference>
<evidence type="ECO:0000256" key="4">
    <source>
        <dbReference type="ARBA" id="ARBA00022824"/>
    </source>
</evidence>
<comment type="catalytic activity">
    <reaction evidence="8">
        <text>(5Z,8Z,11Z,14Z)-eicosatetraenoyl-CoA + H2O = S-(5Z,8Z,11Z,14Z-eicosatetraenoyl)-4'-phosphopantetheine + adenosine 3',5'-bisphosphate + 2 H(+)</text>
        <dbReference type="Rhea" id="RHEA:65568"/>
        <dbReference type="ChEBI" id="CHEBI:15377"/>
        <dbReference type="ChEBI" id="CHEBI:15378"/>
        <dbReference type="ChEBI" id="CHEBI:57368"/>
        <dbReference type="ChEBI" id="CHEBI:58343"/>
        <dbReference type="ChEBI" id="CHEBI:156554"/>
    </reaction>
</comment>
<evidence type="ECO:0000256" key="7">
    <source>
        <dbReference type="ARBA" id="ARBA00023136"/>
    </source>
</evidence>
<keyword evidence="3 8" id="KW-0378">Hydrolase</keyword>
<feature type="active site" evidence="8">
    <location>
        <position position="270"/>
    </location>
</feature>
<evidence type="ECO:0000256" key="1">
    <source>
        <dbReference type="ARBA" id="ARBA00004477"/>
    </source>
</evidence>
<dbReference type="Pfam" id="PF10261">
    <property type="entry name" value="FIT"/>
    <property type="match status" value="1"/>
</dbReference>
<dbReference type="EC" id="3.6.1.-" evidence="8"/>
<keyword evidence="5 8" id="KW-1133">Transmembrane helix</keyword>
<evidence type="ECO:0000256" key="3">
    <source>
        <dbReference type="ARBA" id="ARBA00022801"/>
    </source>
</evidence>
<dbReference type="PANTHER" id="PTHR23129">
    <property type="entry name" value="ACYL-COENZYME A DIPHOSPHATASE FITM2"/>
    <property type="match status" value="1"/>
</dbReference>
<protein>
    <recommendedName>
        <fullName evidence="8">Acyl-coenzyme A diphosphatase SCS3</fullName>
        <ecNumber evidence="8">3.6.1.-</ecNumber>
    </recommendedName>
    <alternativeName>
        <fullName evidence="8">FIT family protein SCS3</fullName>
    </alternativeName>
</protein>
<keyword evidence="2 8" id="KW-0812">Transmembrane</keyword>
<dbReference type="AlphaFoldDB" id="A0A9P4YP93"/>
<comment type="catalytic activity">
    <reaction evidence="8">
        <text>(9Z)-octadecenoyl-CoA + H2O = S-(9Z-octadecenoyl)-4'-phosphopantetheine + adenosine 3',5'-bisphosphate + 2 H(+)</text>
        <dbReference type="Rhea" id="RHEA:65564"/>
        <dbReference type="ChEBI" id="CHEBI:15377"/>
        <dbReference type="ChEBI" id="CHEBI:15378"/>
        <dbReference type="ChEBI" id="CHEBI:57387"/>
        <dbReference type="ChEBI" id="CHEBI:58343"/>
        <dbReference type="ChEBI" id="CHEBI:156553"/>
    </reaction>
</comment>
<feature type="transmembrane region" description="Helical" evidence="9">
    <location>
        <begin position="186"/>
        <end position="205"/>
    </location>
</feature>
<comment type="function">
    <text evidence="8">Fatty acyl-coenzyme A (CoA) diphosphatase that hydrolyzes fatty acyl-CoA to yield acyl-4'-phosphopantetheine and adenosine 3',5'-bisphosphate. Preferentially hydrolyzes unsaturated long-chain acyl-CoA substrates in the endoplasmic reticulum (ER) lumen. This catalytic activity is required for maintaining ER structure and for lipid droplets (LDs) biogenesis, which are lipid storage organelles involved in maintaining lipid and energy homeostasis. May directly bind to diacylglycerol (DAGs) and triacylglycerol, which is also important for LD biogenesis. May support directional budding of nacent LDs from the ER into the cytosol by reducing DAG levels at sites of LD formation. May play a role in the regulation of cell morphology and cytoskeletal organization. Involved in phospholipid biosynthesis.</text>
</comment>
<dbReference type="OrthoDB" id="5579088at2759"/>
<evidence type="ECO:0000256" key="2">
    <source>
        <dbReference type="ARBA" id="ARBA00022692"/>
    </source>
</evidence>
<keyword evidence="11" id="KW-1185">Reference proteome</keyword>
<keyword evidence="8" id="KW-0594">Phospholipid biosynthesis</keyword>
<keyword evidence="8" id="KW-1208">Phospholipid metabolism</keyword>
<dbReference type="HAMAP" id="MF_03231">
    <property type="entry name" value="SCS3"/>
    <property type="match status" value="1"/>
</dbReference>
<evidence type="ECO:0000313" key="10">
    <source>
        <dbReference type="EMBL" id="KAF4119302.1"/>
    </source>
</evidence>
<reference evidence="10" key="1">
    <citation type="submission" date="2020-03" db="EMBL/GenBank/DDBJ databases">
        <title>Site-based positive gene gene selection in Geosmithia morbida across the United States reveals a broad range of putative effectors and factors for local host and environmental adapation.</title>
        <authorList>
            <person name="Onufrak A."/>
            <person name="Murdoch R.W."/>
            <person name="Gazis R."/>
            <person name="Huff M."/>
            <person name="Staton M."/>
            <person name="Klingeman W."/>
            <person name="Hadziabdic D."/>
        </authorList>
    </citation>
    <scope>NUCLEOTIDE SEQUENCE</scope>
    <source>
        <strain evidence="10">1262</strain>
    </source>
</reference>
<comment type="similarity">
    <text evidence="8">Belongs to the FIT family. Fungal FIT2B/SCS3 subfamily.</text>
</comment>
<dbReference type="InterPro" id="IPR046400">
    <property type="entry name" value="SCS3"/>
</dbReference>
<keyword evidence="4 8" id="KW-0256">Endoplasmic reticulum</keyword>
<comment type="subcellular location">
    <subcellularLocation>
        <location evidence="1 8">Endoplasmic reticulum membrane</location>
        <topology evidence="1 8">Multi-pass membrane protein</topology>
    </subcellularLocation>
</comment>
<dbReference type="PANTHER" id="PTHR23129:SF0">
    <property type="entry name" value="ACYL-COENZYME A DIPHOSPHATASE FITM2"/>
    <property type="match status" value="1"/>
</dbReference>
<feature type="active site" evidence="8">
    <location>
        <position position="185"/>
    </location>
</feature>
<dbReference type="InterPro" id="IPR019388">
    <property type="entry name" value="FIT"/>
</dbReference>
<name>A0A9P4YP93_9HYPO</name>
<dbReference type="EMBL" id="JAANYQ010000027">
    <property type="protein sequence ID" value="KAF4119302.1"/>
    <property type="molecule type" value="Genomic_DNA"/>
</dbReference>
<sequence length="308" mass="33030">MAADPTRPHPTTSLTPPYLPTKAERIVLVAFPVILLFGSLFSVLSPTTRDAPYDHVAQAHVQDPAVAPSYFARKSNVFNVVFVKQGWAWTTAAVLLPVLTHPAMAATRVRVVARWAAVTAWWFFVTQWCFGAPLIDRGFLWTGGECEAVAEDIAEGSAGLGGMVTSVACKAAGGKWKGGHDISGHVFLLVLSTLMIVSEVGWAVLRYSGYAADTRAVVKADGSVEAAEAEAVTPAGEGRGRTWLGVGGQFASAVVALNLWMVLMTAIYFHTWFEKFTGLLTAFVGFYVVYIVPRFVPSVRGVLGLPGI</sequence>
<evidence type="ECO:0000256" key="8">
    <source>
        <dbReference type="HAMAP-Rule" id="MF_03231"/>
    </source>
</evidence>
<keyword evidence="6" id="KW-0443">Lipid metabolism</keyword>
<keyword evidence="7 8" id="KW-0472">Membrane</keyword>
<feature type="transmembrane region" description="Helical" evidence="9">
    <location>
        <begin position="276"/>
        <end position="296"/>
    </location>
</feature>